<dbReference type="RefSeq" id="WP_322608815.1">
    <property type="nucleotide sequence ID" value="NZ_JARVCO010000010.1"/>
</dbReference>
<proteinExistence type="predicted"/>
<dbReference type="EMBL" id="JARVCO010000010">
    <property type="protein sequence ID" value="MDZ8119023.1"/>
    <property type="molecule type" value="Genomic_DNA"/>
</dbReference>
<feature type="signal peptide" evidence="1">
    <location>
        <begin position="1"/>
        <end position="20"/>
    </location>
</feature>
<name>A0ABU5MXZ3_9BACT</name>
<evidence type="ECO:0000313" key="2">
    <source>
        <dbReference type="EMBL" id="MDZ8119023.1"/>
    </source>
</evidence>
<keyword evidence="3" id="KW-1185">Reference proteome</keyword>
<sequence>MNSSIFTVISTLLITFSAVAVDVKKTGDEKPVEKKGQTHCPVMQRYEINHALYVDVKGFRIYTCCKGCINQIKANPDKYIKRLTDQGVVFEKAPGKTQTLCPVMGGKINKAQYVDVKGKRIYVCCPGCIGKIKADPDTYIHKLEADGITPAPAPQPDA</sequence>
<evidence type="ECO:0000313" key="3">
    <source>
        <dbReference type="Proteomes" id="UP001290861"/>
    </source>
</evidence>
<accession>A0ABU5MXZ3</accession>
<gene>
    <name evidence="2" type="ORF">P9H32_10340</name>
</gene>
<comment type="caution">
    <text evidence="2">The sequence shown here is derived from an EMBL/GenBank/DDBJ whole genome shotgun (WGS) entry which is preliminary data.</text>
</comment>
<organism evidence="2 3">
    <name type="scientific">Pontiella agarivorans</name>
    <dbReference type="NCBI Taxonomy" id="3038953"/>
    <lineage>
        <taxon>Bacteria</taxon>
        <taxon>Pseudomonadati</taxon>
        <taxon>Kiritimatiellota</taxon>
        <taxon>Kiritimatiellia</taxon>
        <taxon>Kiritimatiellales</taxon>
        <taxon>Pontiellaceae</taxon>
        <taxon>Pontiella</taxon>
    </lineage>
</organism>
<protein>
    <recommendedName>
        <fullName evidence="4">TRASH domain-containing protein</fullName>
    </recommendedName>
</protein>
<keyword evidence="1" id="KW-0732">Signal</keyword>
<reference evidence="2 3" key="1">
    <citation type="journal article" date="2024" name="Appl. Environ. Microbiol.">
        <title>Pontiella agarivorans sp. nov., a novel marine anaerobic bacterium capable of degrading macroalgal polysaccharides and fixing nitrogen.</title>
        <authorList>
            <person name="Liu N."/>
            <person name="Kivenson V."/>
            <person name="Peng X."/>
            <person name="Cui Z."/>
            <person name="Lankiewicz T.S."/>
            <person name="Gosselin K.M."/>
            <person name="English C.J."/>
            <person name="Blair E.M."/>
            <person name="O'Malley M.A."/>
            <person name="Valentine D.L."/>
        </authorList>
    </citation>
    <scope>NUCLEOTIDE SEQUENCE [LARGE SCALE GENOMIC DNA]</scope>
    <source>
        <strain evidence="2 3">NLcol2</strain>
    </source>
</reference>
<dbReference type="Proteomes" id="UP001290861">
    <property type="component" value="Unassembled WGS sequence"/>
</dbReference>
<evidence type="ECO:0000256" key="1">
    <source>
        <dbReference type="SAM" id="SignalP"/>
    </source>
</evidence>
<evidence type="ECO:0008006" key="4">
    <source>
        <dbReference type="Google" id="ProtNLM"/>
    </source>
</evidence>
<feature type="chain" id="PRO_5045490370" description="TRASH domain-containing protein" evidence="1">
    <location>
        <begin position="21"/>
        <end position="158"/>
    </location>
</feature>